<protein>
    <submittedName>
        <fullName evidence="11">Histidine kinase</fullName>
    </submittedName>
</protein>
<feature type="transmembrane region" description="Helical" evidence="9">
    <location>
        <begin position="61"/>
        <end position="80"/>
    </location>
</feature>
<evidence type="ECO:0000256" key="9">
    <source>
        <dbReference type="SAM" id="Phobius"/>
    </source>
</evidence>
<feature type="transmembrane region" description="Helical" evidence="9">
    <location>
        <begin position="161"/>
        <end position="183"/>
    </location>
</feature>
<feature type="transmembrane region" description="Helical" evidence="9">
    <location>
        <begin position="27"/>
        <end position="49"/>
    </location>
</feature>
<dbReference type="CDD" id="cd16917">
    <property type="entry name" value="HATPase_UhpB-NarQ-NarX-like"/>
    <property type="match status" value="1"/>
</dbReference>
<feature type="transmembrane region" description="Helical" evidence="9">
    <location>
        <begin position="243"/>
        <end position="263"/>
    </location>
</feature>
<dbReference type="KEGG" id="dpd:Deipe_4456"/>
<dbReference type="OrthoDB" id="227596at2"/>
<dbReference type="Pfam" id="PF02518">
    <property type="entry name" value="HATPase_c"/>
    <property type="match status" value="1"/>
</dbReference>
<evidence type="ECO:0000256" key="7">
    <source>
        <dbReference type="ARBA" id="ARBA00023012"/>
    </source>
</evidence>
<feature type="transmembrane region" description="Helical" evidence="9">
    <location>
        <begin position="125"/>
        <end position="149"/>
    </location>
</feature>
<evidence type="ECO:0000256" key="4">
    <source>
        <dbReference type="ARBA" id="ARBA00022692"/>
    </source>
</evidence>
<dbReference type="GO" id="GO:0046983">
    <property type="term" value="F:protein dimerization activity"/>
    <property type="evidence" value="ECO:0007669"/>
    <property type="project" value="InterPro"/>
</dbReference>
<dbReference type="SMART" id="SM00387">
    <property type="entry name" value="HATPase_c"/>
    <property type="match status" value="1"/>
</dbReference>
<dbReference type="SUPFAM" id="SSF55874">
    <property type="entry name" value="ATPase domain of HSP90 chaperone/DNA topoisomerase II/histidine kinase"/>
    <property type="match status" value="1"/>
</dbReference>
<feature type="transmembrane region" description="Helical" evidence="9">
    <location>
        <begin position="307"/>
        <end position="332"/>
    </location>
</feature>
<keyword evidence="2" id="KW-1003">Cell membrane</keyword>
<evidence type="ECO:0000256" key="3">
    <source>
        <dbReference type="ARBA" id="ARBA00022679"/>
    </source>
</evidence>
<dbReference type="PATRIC" id="fig|937777.3.peg.4490"/>
<evidence type="ECO:0000256" key="1">
    <source>
        <dbReference type="ARBA" id="ARBA00004651"/>
    </source>
</evidence>
<dbReference type="Pfam" id="PF07730">
    <property type="entry name" value="HisKA_3"/>
    <property type="match status" value="1"/>
</dbReference>
<feature type="domain" description="Histidine kinase/HSP90-like ATPase" evidence="10">
    <location>
        <begin position="613"/>
        <end position="706"/>
    </location>
</feature>
<reference evidence="12" key="1">
    <citation type="submission" date="2012-03" db="EMBL/GenBank/DDBJ databases">
        <title>Complete sequence of plasmid 2 of Deinococcus peraridilitoris DSM 19664.</title>
        <authorList>
            <person name="Lucas S."/>
            <person name="Copeland A."/>
            <person name="Lapidus A."/>
            <person name="Glavina del Rio T."/>
            <person name="Dalin E."/>
            <person name="Tice H."/>
            <person name="Bruce D."/>
            <person name="Goodwin L."/>
            <person name="Pitluck S."/>
            <person name="Peters L."/>
            <person name="Mikhailova N."/>
            <person name="Lu M."/>
            <person name="Kyrpides N."/>
            <person name="Mavromatis K."/>
            <person name="Ivanova N."/>
            <person name="Brettin T."/>
            <person name="Detter J.C."/>
            <person name="Han C."/>
            <person name="Larimer F."/>
            <person name="Land M."/>
            <person name="Hauser L."/>
            <person name="Markowitz V."/>
            <person name="Cheng J.-F."/>
            <person name="Hugenholtz P."/>
            <person name="Woyke T."/>
            <person name="Wu D."/>
            <person name="Pukall R."/>
            <person name="Steenblock K."/>
            <person name="Brambilla E."/>
            <person name="Klenk H.-P."/>
            <person name="Eisen J.A."/>
        </authorList>
    </citation>
    <scope>NUCLEOTIDE SEQUENCE [LARGE SCALE GENOMIC DNA]</scope>
    <source>
        <strain evidence="12">DSM 19664 / LMG 22246 / CIP 109416 / KR-200</strain>
        <plasmid evidence="12">Plasmid pDEIPE02</plasmid>
    </source>
</reference>
<organism evidence="11 12">
    <name type="scientific">Deinococcus peraridilitoris (strain DSM 19664 / LMG 22246 / CIP 109416 / KR-200)</name>
    <dbReference type="NCBI Taxonomy" id="937777"/>
    <lineage>
        <taxon>Bacteria</taxon>
        <taxon>Thermotogati</taxon>
        <taxon>Deinococcota</taxon>
        <taxon>Deinococci</taxon>
        <taxon>Deinococcales</taxon>
        <taxon>Deinococcaceae</taxon>
        <taxon>Deinococcus</taxon>
    </lineage>
</organism>
<evidence type="ECO:0000259" key="10">
    <source>
        <dbReference type="SMART" id="SM00387"/>
    </source>
</evidence>
<dbReference type="InterPro" id="IPR036890">
    <property type="entry name" value="HATPase_C_sf"/>
</dbReference>
<dbReference type="SUPFAM" id="SSF55781">
    <property type="entry name" value="GAF domain-like"/>
    <property type="match status" value="1"/>
</dbReference>
<evidence type="ECO:0000313" key="12">
    <source>
        <dbReference type="Proteomes" id="UP000010467"/>
    </source>
</evidence>
<dbReference type="EMBL" id="CP003384">
    <property type="protein sequence ID" value="AFZ69784.1"/>
    <property type="molecule type" value="Genomic_DNA"/>
</dbReference>
<accession>L0A8N7</accession>
<geneLocation type="plasmid" evidence="11 12">
    <name>pDEIPE02</name>
</geneLocation>
<dbReference type="InterPro" id="IPR003594">
    <property type="entry name" value="HATPase_dom"/>
</dbReference>
<comment type="subcellular location">
    <subcellularLocation>
        <location evidence="1">Cell membrane</location>
        <topology evidence="1">Multi-pass membrane protein</topology>
    </subcellularLocation>
</comment>
<dbReference type="GO" id="GO:0000155">
    <property type="term" value="F:phosphorelay sensor kinase activity"/>
    <property type="evidence" value="ECO:0007669"/>
    <property type="project" value="InterPro"/>
</dbReference>
<dbReference type="GO" id="GO:0005886">
    <property type="term" value="C:plasma membrane"/>
    <property type="evidence" value="ECO:0007669"/>
    <property type="project" value="UniProtKB-SubCell"/>
</dbReference>
<keyword evidence="6 9" id="KW-1133">Transmembrane helix</keyword>
<dbReference type="Gene3D" id="1.20.5.1930">
    <property type="match status" value="1"/>
</dbReference>
<feature type="transmembrane region" description="Helical" evidence="9">
    <location>
        <begin position="203"/>
        <end position="231"/>
    </location>
</feature>
<feature type="transmembrane region" description="Helical" evidence="9">
    <location>
        <begin position="275"/>
        <end position="295"/>
    </location>
</feature>
<sequence length="717" mass="79085">MKTFNSVTSSLKTNTRDPLRQGSHPRWLFWAVWSASVVQALFGLVLAALNSLTLSRLFVEFVPSEMIATLAFATVGLVIGVRQPSNIIGWFFSALGTGHGLNTWLVQYTRYTFVTQPGTLPFGEFIAWLTFWVWVPTMALTMIFLPVFFPNGRLPSRNWRPFVCLATLGTILLSISLAFTPGLPEETLPEVQNPFVLDAGRDIFHSLNVAGLILVSLSFVGGIVGTFLRFMRAQGVERLQFKWFAFATFVTVTLFLVPVIINYPDFTQATFLTGVLHAIALPLLPIATMFAILRYRLYDIDIIIHRTLVYASLTGLIVALYVLIVGYLGALFRAASDFMVSLIATGVIAVIFQPLRAWLQQAVGRVLYGQRDEPYEVLARLGERLKATIAPDAVLPTVALSVKEALKLPFVAVTLESDGDYIIAAAEGTIVPHPLVLPLVYQGVQVGQLLVAPRAPREEWSASERGLLEHLAQHAGVAVHGVRLMRELQQAREKLILAREEERRRLRRDLHDDLAPSLAALALTAAAVKELIHTDPKAATVAAEKLRSSIRLTVADVRRLVYDLRPPTLDEFGLTGAIREHAAKFSADTAGMTEQPLAVKVAFSNDLPNLPAAVEVAVYRIVQEALMNVSRHAQASSCEIHLCYDAIKKEVHLIVLDDGVGLPAERRPGVGLRSMWERTTELGGTYDITRREPAGTRVSAVFPLARHQGARKESQSL</sequence>
<evidence type="ECO:0000256" key="6">
    <source>
        <dbReference type="ARBA" id="ARBA00022989"/>
    </source>
</evidence>
<evidence type="ECO:0000256" key="8">
    <source>
        <dbReference type="ARBA" id="ARBA00023136"/>
    </source>
</evidence>
<dbReference type="PANTHER" id="PTHR24421:SF37">
    <property type="entry name" value="SENSOR HISTIDINE KINASE NARS"/>
    <property type="match status" value="1"/>
</dbReference>
<keyword evidence="3" id="KW-0808">Transferase</keyword>
<proteinExistence type="predicted"/>
<dbReference type="Gene3D" id="3.30.450.40">
    <property type="match status" value="1"/>
</dbReference>
<keyword evidence="12" id="KW-1185">Reference proteome</keyword>
<name>L0A8N7_DEIPD</name>
<dbReference type="HOGENOM" id="CLU_021898_1_0_0"/>
<dbReference type="RefSeq" id="WP_015231682.1">
    <property type="nucleotide sequence ID" value="NC_019790.1"/>
</dbReference>
<keyword evidence="4 9" id="KW-0812">Transmembrane</keyword>
<keyword evidence="7" id="KW-0902">Two-component regulatory system</keyword>
<dbReference type="InterPro" id="IPR029016">
    <property type="entry name" value="GAF-like_dom_sf"/>
</dbReference>
<evidence type="ECO:0000313" key="11">
    <source>
        <dbReference type="EMBL" id="AFZ69784.1"/>
    </source>
</evidence>
<feature type="transmembrane region" description="Helical" evidence="9">
    <location>
        <begin position="87"/>
        <end position="105"/>
    </location>
</feature>
<keyword evidence="8 9" id="KW-0472">Membrane</keyword>
<dbReference type="Proteomes" id="UP000010467">
    <property type="component" value="Plasmid pDEIPE02"/>
</dbReference>
<dbReference type="PANTHER" id="PTHR24421">
    <property type="entry name" value="NITRATE/NITRITE SENSOR PROTEIN NARX-RELATED"/>
    <property type="match status" value="1"/>
</dbReference>
<dbReference type="Gene3D" id="3.30.565.10">
    <property type="entry name" value="Histidine kinase-like ATPase, C-terminal domain"/>
    <property type="match status" value="1"/>
</dbReference>
<keyword evidence="11" id="KW-0614">Plasmid</keyword>
<keyword evidence="5 11" id="KW-0418">Kinase</keyword>
<evidence type="ECO:0000256" key="5">
    <source>
        <dbReference type="ARBA" id="ARBA00022777"/>
    </source>
</evidence>
<dbReference type="AlphaFoldDB" id="L0A8N7"/>
<dbReference type="InterPro" id="IPR011712">
    <property type="entry name" value="Sig_transdc_His_kin_sub3_dim/P"/>
</dbReference>
<dbReference type="InterPro" id="IPR050482">
    <property type="entry name" value="Sensor_HK_TwoCompSys"/>
</dbReference>
<gene>
    <name evidence="11" type="ordered locus">Deipe_4456</name>
</gene>
<evidence type="ECO:0000256" key="2">
    <source>
        <dbReference type="ARBA" id="ARBA00022475"/>
    </source>
</evidence>